<feature type="transmembrane region" description="Helical" evidence="21">
    <location>
        <begin position="191"/>
        <end position="213"/>
    </location>
</feature>
<dbReference type="PRINTS" id="PR00119">
    <property type="entry name" value="CATATPASE"/>
</dbReference>
<dbReference type="InterPro" id="IPR023214">
    <property type="entry name" value="HAD_sf"/>
</dbReference>
<keyword evidence="8 21" id="KW-0812">Transmembrane</keyword>
<evidence type="ECO:0000256" key="2">
    <source>
        <dbReference type="ARBA" id="ARBA00006024"/>
    </source>
</evidence>
<feature type="transmembrane region" description="Helical" evidence="21">
    <location>
        <begin position="371"/>
        <end position="394"/>
    </location>
</feature>
<feature type="transmembrane region" description="Helical" evidence="21">
    <location>
        <begin position="343"/>
        <end position="365"/>
    </location>
</feature>
<reference evidence="23" key="1">
    <citation type="submission" date="2022-07" db="EMBL/GenBank/DDBJ databases">
        <title>Alkalimarinus sp. nov., isolated from gut of a Alitta virens.</title>
        <authorList>
            <person name="Yang A.I."/>
            <person name="Shin N.-R."/>
        </authorList>
    </citation>
    <scope>NUCLEOTIDE SEQUENCE</scope>
    <source>
        <strain evidence="23">FA028</strain>
    </source>
</reference>
<dbReference type="FunFam" id="2.70.150.10:FF:000020">
    <property type="entry name" value="Copper-exporting P-type ATPase A"/>
    <property type="match status" value="1"/>
</dbReference>
<dbReference type="Pfam" id="PF00403">
    <property type="entry name" value="HMA"/>
    <property type="match status" value="1"/>
</dbReference>
<dbReference type="NCBIfam" id="TIGR01494">
    <property type="entry name" value="ATPase_P-type"/>
    <property type="match status" value="1"/>
</dbReference>
<keyword evidence="6 21" id="KW-1003">Cell membrane</keyword>
<accession>A0A9E8KQ27</accession>
<comment type="subcellular location">
    <subcellularLocation>
        <location evidence="1">Cell membrane</location>
        <topology evidence="1">Multi-pass membrane protein</topology>
    </subcellularLocation>
</comment>
<dbReference type="GO" id="GO:0043682">
    <property type="term" value="F:P-type divalent copper transporter activity"/>
    <property type="evidence" value="ECO:0007669"/>
    <property type="project" value="TreeGrafter"/>
</dbReference>
<dbReference type="SUPFAM" id="SSF55008">
    <property type="entry name" value="HMA, heavy metal-associated domain"/>
    <property type="match status" value="1"/>
</dbReference>
<evidence type="ECO:0000256" key="3">
    <source>
        <dbReference type="ARBA" id="ARBA00012517"/>
    </source>
</evidence>
<evidence type="ECO:0000256" key="9">
    <source>
        <dbReference type="ARBA" id="ARBA00022723"/>
    </source>
</evidence>
<dbReference type="SFLD" id="SFLDG00002">
    <property type="entry name" value="C1.7:_P-type_atpase_like"/>
    <property type="match status" value="1"/>
</dbReference>
<dbReference type="KEGG" id="asem:NNL22_17360"/>
<dbReference type="NCBIfam" id="TIGR01511">
    <property type="entry name" value="ATPase-IB1_Cu"/>
    <property type="match status" value="1"/>
</dbReference>
<dbReference type="GO" id="GO:0005886">
    <property type="term" value="C:plasma membrane"/>
    <property type="evidence" value="ECO:0007669"/>
    <property type="project" value="UniProtKB-SubCell"/>
</dbReference>
<dbReference type="InterPro" id="IPR006121">
    <property type="entry name" value="HMA_dom"/>
</dbReference>
<evidence type="ECO:0000256" key="11">
    <source>
        <dbReference type="ARBA" id="ARBA00022796"/>
    </source>
</evidence>
<evidence type="ECO:0000256" key="19">
    <source>
        <dbReference type="ARBA" id="ARBA00033239"/>
    </source>
</evidence>
<dbReference type="InterPro" id="IPR008250">
    <property type="entry name" value="ATPase_P-typ_transduc_dom_A_sf"/>
</dbReference>
<dbReference type="SUPFAM" id="SSF81653">
    <property type="entry name" value="Calcium ATPase, transduction domain A"/>
    <property type="match status" value="1"/>
</dbReference>
<dbReference type="GO" id="GO:0060003">
    <property type="term" value="P:copper ion export"/>
    <property type="evidence" value="ECO:0007669"/>
    <property type="project" value="UniProtKB-ARBA"/>
</dbReference>
<evidence type="ECO:0000256" key="8">
    <source>
        <dbReference type="ARBA" id="ARBA00022692"/>
    </source>
</evidence>
<dbReference type="InterPro" id="IPR027256">
    <property type="entry name" value="P-typ_ATPase_IB"/>
</dbReference>
<evidence type="ECO:0000256" key="13">
    <source>
        <dbReference type="ARBA" id="ARBA00022967"/>
    </source>
</evidence>
<keyword evidence="12 21" id="KW-0067">ATP-binding</keyword>
<keyword evidence="9 21" id="KW-0479">Metal-binding</keyword>
<evidence type="ECO:0000313" key="23">
    <source>
        <dbReference type="EMBL" id="UZW74765.1"/>
    </source>
</evidence>
<dbReference type="InterPro" id="IPR059000">
    <property type="entry name" value="ATPase_P-type_domA"/>
</dbReference>
<dbReference type="SUPFAM" id="SSF81665">
    <property type="entry name" value="Calcium ATPase, transmembrane domain M"/>
    <property type="match status" value="1"/>
</dbReference>
<keyword evidence="17 21" id="KW-0472">Membrane</keyword>
<dbReference type="GO" id="GO:0140581">
    <property type="term" value="F:P-type monovalent copper transporter activity"/>
    <property type="evidence" value="ECO:0007669"/>
    <property type="project" value="UniProtKB-EC"/>
</dbReference>
<dbReference type="PANTHER" id="PTHR43520">
    <property type="entry name" value="ATP7, ISOFORM B"/>
    <property type="match status" value="1"/>
</dbReference>
<dbReference type="InterPro" id="IPR036163">
    <property type="entry name" value="HMA_dom_sf"/>
</dbReference>
<dbReference type="RefSeq" id="WP_251810192.1">
    <property type="nucleotide sequence ID" value="NZ_CP101527.1"/>
</dbReference>
<keyword evidence="24" id="KW-1185">Reference proteome</keyword>
<feature type="transmembrane region" description="Helical" evidence="21">
    <location>
        <begin position="123"/>
        <end position="141"/>
    </location>
</feature>
<proteinExistence type="inferred from homology"/>
<dbReference type="InterPro" id="IPR036412">
    <property type="entry name" value="HAD-like_sf"/>
</dbReference>
<evidence type="ECO:0000256" key="20">
    <source>
        <dbReference type="ARBA" id="ARBA00049289"/>
    </source>
</evidence>
<evidence type="ECO:0000259" key="22">
    <source>
        <dbReference type="PROSITE" id="PS50846"/>
    </source>
</evidence>
<dbReference type="PROSITE" id="PS00154">
    <property type="entry name" value="ATPASE_E1_E2"/>
    <property type="match status" value="1"/>
</dbReference>
<name>A0A9E8KQ27_9ALTE</name>
<dbReference type="PROSITE" id="PS50846">
    <property type="entry name" value="HMA_2"/>
    <property type="match status" value="1"/>
</dbReference>
<dbReference type="Pfam" id="PF00122">
    <property type="entry name" value="E1-E2_ATPase"/>
    <property type="match status" value="1"/>
</dbReference>
<keyword evidence="11" id="KW-0187">Copper transport</keyword>
<dbReference type="InterPro" id="IPR023299">
    <property type="entry name" value="ATPase_P-typ_cyto_dom_N"/>
</dbReference>
<evidence type="ECO:0000256" key="6">
    <source>
        <dbReference type="ARBA" id="ARBA00022475"/>
    </source>
</evidence>
<dbReference type="NCBIfam" id="TIGR01525">
    <property type="entry name" value="ATPase-IB_hvy"/>
    <property type="match status" value="1"/>
</dbReference>
<keyword evidence="5" id="KW-0813">Transport</keyword>
<feature type="transmembrane region" description="Helical" evidence="21">
    <location>
        <begin position="91"/>
        <end position="111"/>
    </location>
</feature>
<organism evidence="23 24">
    <name type="scientific">Alkalimarinus sediminis</name>
    <dbReference type="NCBI Taxonomy" id="1632866"/>
    <lineage>
        <taxon>Bacteria</taxon>
        <taxon>Pseudomonadati</taxon>
        <taxon>Pseudomonadota</taxon>
        <taxon>Gammaproteobacteria</taxon>
        <taxon>Alteromonadales</taxon>
        <taxon>Alteromonadaceae</taxon>
        <taxon>Alkalimarinus</taxon>
    </lineage>
</organism>
<dbReference type="AlphaFoldDB" id="A0A9E8KQ27"/>
<dbReference type="FunFam" id="3.40.50.1000:FF:000144">
    <property type="entry name" value="copper-transporting ATPase 1 isoform X2"/>
    <property type="match status" value="1"/>
</dbReference>
<evidence type="ECO:0000256" key="12">
    <source>
        <dbReference type="ARBA" id="ARBA00022840"/>
    </source>
</evidence>
<evidence type="ECO:0000256" key="18">
    <source>
        <dbReference type="ARBA" id="ARBA00029719"/>
    </source>
</evidence>
<feature type="domain" description="HMA" evidence="22">
    <location>
        <begin position="5"/>
        <end position="68"/>
    </location>
</feature>
<dbReference type="SUPFAM" id="SSF56784">
    <property type="entry name" value="HAD-like"/>
    <property type="match status" value="1"/>
</dbReference>
<dbReference type="SFLD" id="SFLDF00027">
    <property type="entry name" value="p-type_atpase"/>
    <property type="match status" value="1"/>
</dbReference>
<dbReference type="InterPro" id="IPR023298">
    <property type="entry name" value="ATPase_P-typ_TM_dom_sf"/>
</dbReference>
<keyword evidence="14 21" id="KW-1133">Transmembrane helix</keyword>
<comment type="similarity">
    <text evidence="2 21">Belongs to the cation transport ATPase (P-type) (TC 3.A.3) family. Type IB subfamily.</text>
</comment>
<evidence type="ECO:0000313" key="24">
    <source>
        <dbReference type="Proteomes" id="UP001164472"/>
    </source>
</evidence>
<sequence>MPKDESIRLAITGAKCAGCVKKIETALQSVDGIATAEMNFAERTAEVSGLASSSELIAAIEKAGFGATVIEDEEKAQQEREAADLAHYKKLMTHMTVSLGVGVILMVYGLLGGSMTVESTGERVVWFLVGVLTLWILYYAGGHFFTGAWRSFKNHSANMDTLIALGTGAAWSYSMYVVLLPSTLPIEARHIYFEAAAMIIGLINLGTALEVRARGKTSQAIKRLLGLQPKTARIIRAGEEQDIPIASVQLGDKIRVRPGEKIPVDGRVIEGSSLVDESMLTGEPVPVAKAAGDNIAAGTLNGSGSLTFEATRVGHQTALAQIIVQVKKAQNTKPAIGRLADTISAIFVPSVMIIAVIAALAWYNLGPDPKIAYMLVATMTVLIIACPCALGLATPMAVMVGVGKAAQFGVLIRKGEALQTAGKLDTIVLDKTGTITQGRPSLVKQFTVEGVDKNHTLMLAASLEQASEHPLAMAVINEAKQNNLSLIECLDFHAESGQGISGSIAGQTVLIGNQRWMETNRIDASHLIALATEWSLQAITPLFMAIDGQAVSLIGVSDPIKEDSKEAIQRLKSKGLKVIMLTGDKEATARAIAQQVGIDTVIADVLPTAKGDAISNLQQQGAVIGMVGDGINDAAALALADVGFAIGTGTDVAIESADITLMRGSLHSVADAIEVSNATVRNIKQNLFGAFIYNALGIPVAAGLLYPFIGILLNPMVAGAAMSLSSFTVVSNANRLRFFKPSQTAVSSSTSSTGAS</sequence>
<dbReference type="GO" id="GO:0005524">
    <property type="term" value="F:ATP binding"/>
    <property type="evidence" value="ECO:0007669"/>
    <property type="project" value="UniProtKB-UniRule"/>
</dbReference>
<feature type="transmembrane region" description="Helical" evidence="21">
    <location>
        <begin position="687"/>
        <end position="709"/>
    </location>
</feature>
<dbReference type="Proteomes" id="UP001164472">
    <property type="component" value="Chromosome"/>
</dbReference>
<comment type="catalytic activity">
    <reaction evidence="20">
        <text>Cu(+)(in) + ATP + H2O = Cu(+)(out) + ADP + phosphate + H(+)</text>
        <dbReference type="Rhea" id="RHEA:25792"/>
        <dbReference type="ChEBI" id="CHEBI:15377"/>
        <dbReference type="ChEBI" id="CHEBI:15378"/>
        <dbReference type="ChEBI" id="CHEBI:30616"/>
        <dbReference type="ChEBI" id="CHEBI:43474"/>
        <dbReference type="ChEBI" id="CHEBI:49552"/>
        <dbReference type="ChEBI" id="CHEBI:456216"/>
        <dbReference type="EC" id="7.2.2.8"/>
    </reaction>
</comment>
<gene>
    <name evidence="23" type="ORF">NNL22_17360</name>
</gene>
<dbReference type="GO" id="GO:0016887">
    <property type="term" value="F:ATP hydrolysis activity"/>
    <property type="evidence" value="ECO:0007669"/>
    <property type="project" value="InterPro"/>
</dbReference>
<dbReference type="InterPro" id="IPR018303">
    <property type="entry name" value="ATPase_P-typ_P_site"/>
</dbReference>
<dbReference type="InterPro" id="IPR044492">
    <property type="entry name" value="P_typ_ATPase_HD_dom"/>
</dbReference>
<dbReference type="PANTHER" id="PTHR43520:SF6">
    <property type="entry name" value="COPPER-EXPORTING P-TYPE ATPASE"/>
    <property type="match status" value="1"/>
</dbReference>
<evidence type="ECO:0000256" key="15">
    <source>
        <dbReference type="ARBA" id="ARBA00023008"/>
    </source>
</evidence>
<dbReference type="Gene3D" id="3.30.70.100">
    <property type="match status" value="1"/>
</dbReference>
<dbReference type="CDD" id="cd02094">
    <property type="entry name" value="P-type_ATPase_Cu-like"/>
    <property type="match status" value="1"/>
</dbReference>
<keyword evidence="15" id="KW-0186">Copper</keyword>
<keyword evidence="7" id="KW-0597">Phosphoprotein</keyword>
<evidence type="ECO:0000256" key="16">
    <source>
        <dbReference type="ARBA" id="ARBA00023065"/>
    </source>
</evidence>
<dbReference type="Gene3D" id="2.70.150.10">
    <property type="entry name" value="Calcium-transporting ATPase, cytoplasmic transduction domain A"/>
    <property type="match status" value="1"/>
</dbReference>
<evidence type="ECO:0000256" key="4">
    <source>
        <dbReference type="ARBA" id="ARBA00015102"/>
    </source>
</evidence>
<keyword evidence="16" id="KW-0406">Ion transport</keyword>
<dbReference type="InterPro" id="IPR001757">
    <property type="entry name" value="P_typ_ATPase"/>
</dbReference>
<evidence type="ECO:0000256" key="14">
    <source>
        <dbReference type="ARBA" id="ARBA00022989"/>
    </source>
</evidence>
<dbReference type="EMBL" id="CP101527">
    <property type="protein sequence ID" value="UZW74765.1"/>
    <property type="molecule type" value="Genomic_DNA"/>
</dbReference>
<dbReference type="GO" id="GO:0055070">
    <property type="term" value="P:copper ion homeostasis"/>
    <property type="evidence" value="ECO:0007669"/>
    <property type="project" value="TreeGrafter"/>
</dbReference>
<evidence type="ECO:0000256" key="10">
    <source>
        <dbReference type="ARBA" id="ARBA00022741"/>
    </source>
</evidence>
<keyword evidence="13" id="KW-1278">Translocase</keyword>
<evidence type="ECO:0000256" key="21">
    <source>
        <dbReference type="RuleBase" id="RU362081"/>
    </source>
</evidence>
<evidence type="ECO:0000256" key="17">
    <source>
        <dbReference type="ARBA" id="ARBA00023136"/>
    </source>
</evidence>
<dbReference type="GO" id="GO:0005507">
    <property type="term" value="F:copper ion binding"/>
    <property type="evidence" value="ECO:0007669"/>
    <property type="project" value="TreeGrafter"/>
</dbReference>
<keyword evidence="10 21" id="KW-0547">Nucleotide-binding</keyword>
<dbReference type="CDD" id="cd00371">
    <property type="entry name" value="HMA"/>
    <property type="match status" value="1"/>
</dbReference>
<dbReference type="SFLD" id="SFLDS00003">
    <property type="entry name" value="Haloacid_Dehalogenase"/>
    <property type="match status" value="1"/>
</dbReference>
<evidence type="ECO:0000256" key="5">
    <source>
        <dbReference type="ARBA" id="ARBA00022448"/>
    </source>
</evidence>
<evidence type="ECO:0000256" key="7">
    <source>
        <dbReference type="ARBA" id="ARBA00022553"/>
    </source>
</evidence>
<dbReference type="Gene3D" id="3.40.50.1000">
    <property type="entry name" value="HAD superfamily/HAD-like"/>
    <property type="match status" value="1"/>
</dbReference>
<dbReference type="Gene3D" id="3.40.1110.10">
    <property type="entry name" value="Calcium-transporting ATPase, cytoplasmic domain N"/>
    <property type="match status" value="1"/>
</dbReference>
<evidence type="ECO:0000256" key="1">
    <source>
        <dbReference type="ARBA" id="ARBA00004651"/>
    </source>
</evidence>
<protein>
    <recommendedName>
        <fullName evidence="4">Copper-exporting P-type ATPase</fullName>
        <ecNumber evidence="3">7.2.2.8</ecNumber>
    </recommendedName>
    <alternativeName>
        <fullName evidence="18">Copper-exporting P-type ATPase A</fullName>
    </alternativeName>
    <alternativeName>
        <fullName evidence="19">Cu(+)-exporting ATPase</fullName>
    </alternativeName>
</protein>
<dbReference type="Pfam" id="PF00702">
    <property type="entry name" value="Hydrolase"/>
    <property type="match status" value="1"/>
</dbReference>
<dbReference type="EC" id="7.2.2.8" evidence="3"/>
<feature type="transmembrane region" description="Helical" evidence="21">
    <location>
        <begin position="162"/>
        <end position="179"/>
    </location>
</feature>